<proteinExistence type="predicted"/>
<gene>
    <name evidence="1" type="ORF">SS1G_06403</name>
</gene>
<sequence length="38" mass="4183">MVNGETCDIQLRKTVPQIADCERLSQPTSSVEYTALKG</sequence>
<dbReference type="RefSeq" id="XP_001592164.1">
    <property type="nucleotide sequence ID" value="XM_001592114.1"/>
</dbReference>
<keyword evidence="2" id="KW-1185">Reference proteome</keyword>
<dbReference type="InParanoid" id="A7EM56"/>
<dbReference type="KEGG" id="ssl:SS1G_06403"/>
<dbReference type="AlphaFoldDB" id="A7EM56"/>
<evidence type="ECO:0000313" key="1">
    <source>
        <dbReference type="EMBL" id="EDO03922.1"/>
    </source>
</evidence>
<dbReference type="GeneID" id="5488349"/>
<protein>
    <submittedName>
        <fullName evidence="1">Uncharacterized protein</fullName>
    </submittedName>
</protein>
<dbReference type="Proteomes" id="UP000001312">
    <property type="component" value="Unassembled WGS sequence"/>
</dbReference>
<accession>A7EM56</accession>
<name>A7EM56_SCLS1</name>
<evidence type="ECO:0000313" key="2">
    <source>
        <dbReference type="Proteomes" id="UP000001312"/>
    </source>
</evidence>
<reference evidence="2" key="1">
    <citation type="journal article" date="2011" name="PLoS Genet.">
        <title>Genomic analysis of the necrotrophic fungal pathogens Sclerotinia sclerotiorum and Botrytis cinerea.</title>
        <authorList>
            <person name="Amselem J."/>
            <person name="Cuomo C.A."/>
            <person name="van Kan J.A."/>
            <person name="Viaud M."/>
            <person name="Benito E.P."/>
            <person name="Couloux A."/>
            <person name="Coutinho P.M."/>
            <person name="de Vries R.P."/>
            <person name="Dyer P.S."/>
            <person name="Fillinger S."/>
            <person name="Fournier E."/>
            <person name="Gout L."/>
            <person name="Hahn M."/>
            <person name="Kohn L."/>
            <person name="Lapalu N."/>
            <person name="Plummer K.M."/>
            <person name="Pradier J.M."/>
            <person name="Quevillon E."/>
            <person name="Sharon A."/>
            <person name="Simon A."/>
            <person name="ten Have A."/>
            <person name="Tudzynski B."/>
            <person name="Tudzynski P."/>
            <person name="Wincker P."/>
            <person name="Andrew M."/>
            <person name="Anthouard V."/>
            <person name="Beever R.E."/>
            <person name="Beffa R."/>
            <person name="Benoit I."/>
            <person name="Bouzid O."/>
            <person name="Brault B."/>
            <person name="Chen Z."/>
            <person name="Choquer M."/>
            <person name="Collemare J."/>
            <person name="Cotton P."/>
            <person name="Danchin E.G."/>
            <person name="Da Silva C."/>
            <person name="Gautier A."/>
            <person name="Giraud C."/>
            <person name="Giraud T."/>
            <person name="Gonzalez C."/>
            <person name="Grossetete S."/>
            <person name="Guldener U."/>
            <person name="Henrissat B."/>
            <person name="Howlett B.J."/>
            <person name="Kodira C."/>
            <person name="Kretschmer M."/>
            <person name="Lappartient A."/>
            <person name="Leroch M."/>
            <person name="Levis C."/>
            <person name="Mauceli E."/>
            <person name="Neuveglise C."/>
            <person name="Oeser B."/>
            <person name="Pearson M."/>
            <person name="Poulain J."/>
            <person name="Poussereau N."/>
            <person name="Quesneville H."/>
            <person name="Rascle C."/>
            <person name="Schumacher J."/>
            <person name="Segurens B."/>
            <person name="Sexton A."/>
            <person name="Silva E."/>
            <person name="Sirven C."/>
            <person name="Soanes D.M."/>
            <person name="Talbot N.J."/>
            <person name="Templeton M."/>
            <person name="Yandava C."/>
            <person name="Yarden O."/>
            <person name="Zeng Q."/>
            <person name="Rollins J.A."/>
            <person name="Lebrun M.H."/>
            <person name="Dickman M."/>
        </authorList>
    </citation>
    <scope>NUCLEOTIDE SEQUENCE [LARGE SCALE GENOMIC DNA]</scope>
    <source>
        <strain evidence="2">ATCC 18683 / 1980 / Ss-1</strain>
    </source>
</reference>
<dbReference type="EMBL" id="CH476628">
    <property type="protein sequence ID" value="EDO03922.1"/>
    <property type="molecule type" value="Genomic_DNA"/>
</dbReference>
<organism evidence="1 2">
    <name type="scientific">Sclerotinia sclerotiorum (strain ATCC 18683 / 1980 / Ss-1)</name>
    <name type="common">White mold</name>
    <name type="synonym">Whetzelinia sclerotiorum</name>
    <dbReference type="NCBI Taxonomy" id="665079"/>
    <lineage>
        <taxon>Eukaryota</taxon>
        <taxon>Fungi</taxon>
        <taxon>Dikarya</taxon>
        <taxon>Ascomycota</taxon>
        <taxon>Pezizomycotina</taxon>
        <taxon>Leotiomycetes</taxon>
        <taxon>Helotiales</taxon>
        <taxon>Sclerotiniaceae</taxon>
        <taxon>Sclerotinia</taxon>
    </lineage>
</organism>